<gene>
    <name evidence="1" type="ORF">YASMINEVIRUS_731</name>
</gene>
<sequence length="292" mass="32315">LIFRSPSFVSKVTTRPQKHMITTKFNKLQFRALTLLLLQVCILSSSDALLQTTTTSVSSVGYDCREDFESAFGQMECSQAGAHYVCSMCIDSDIESKLEWRIRDVGANKTMIDTYVERDHFSTYLRDFVQQATGGFSARFCCGSMIGPAEFSLKFLDNISHPVTSLTLYVDNIMVSSSRISRFRPIQTDQSGSQNAGIDSDNGAPDVSFVFSFPYVLDFSNSTIGNMTNVMVNISSANISFVNITNVTSADDVNITLIQINSARTRASVDTSTFNHYLLSGVLVFFITLLIV</sequence>
<proteinExistence type="predicted"/>
<reference evidence="1 2" key="1">
    <citation type="submission" date="2018-10" db="EMBL/GenBank/DDBJ databases">
        <authorList>
            <consortium name="IHU Genomes"/>
        </authorList>
    </citation>
    <scope>NUCLEOTIDE SEQUENCE [LARGE SCALE GENOMIC DNA]</scope>
    <source>
        <strain evidence="1 2">A1</strain>
    </source>
</reference>
<dbReference type="Proteomes" id="UP000594342">
    <property type="component" value="Unassembled WGS sequence"/>
</dbReference>
<evidence type="ECO:0000313" key="2">
    <source>
        <dbReference type="Proteomes" id="UP000594342"/>
    </source>
</evidence>
<name>A0A5K0U8A6_9VIRU</name>
<dbReference type="EMBL" id="UPSH01000001">
    <property type="protein sequence ID" value="VBB18268.1"/>
    <property type="molecule type" value="Genomic_DNA"/>
</dbReference>
<accession>A0A5K0U8A6</accession>
<feature type="non-terminal residue" evidence="1">
    <location>
        <position position="1"/>
    </location>
</feature>
<protein>
    <submittedName>
        <fullName evidence="1">Uncharacterized protein</fullName>
    </submittedName>
</protein>
<keyword evidence="2" id="KW-1185">Reference proteome</keyword>
<organism evidence="1 2">
    <name type="scientific">Yasminevirus sp. GU-2018</name>
    <dbReference type="NCBI Taxonomy" id="2420051"/>
    <lineage>
        <taxon>Viruses</taxon>
        <taxon>Varidnaviria</taxon>
        <taxon>Bamfordvirae</taxon>
        <taxon>Nucleocytoviricota</taxon>
        <taxon>Megaviricetes</taxon>
        <taxon>Imitervirales</taxon>
        <taxon>Mimiviridae</taxon>
        <taxon>Klosneuvirinae</taxon>
        <taxon>Yasminevirus</taxon>
        <taxon>Yasminevirus saudimassiliense</taxon>
    </lineage>
</organism>
<comment type="caution">
    <text evidence="1">The sequence shown here is derived from an EMBL/GenBank/DDBJ whole genome shotgun (WGS) entry which is preliminary data.</text>
</comment>
<evidence type="ECO:0000313" key="1">
    <source>
        <dbReference type="EMBL" id="VBB18268.1"/>
    </source>
</evidence>